<sequence length="175" mass="18395">MENTVTPSVSPSAVGVRYGVMLGIVSIIFTAVIMMAGLEQNTAVGLLGAVISIVFIVLAHKAFKQANGGFMSYGQGLVIGVIASVVSGVLTAVFRYIYLTFIDPEAMSRGMEAARAKLESQGMSDEQIDQAMAMSSKMTDGPLGVVVAIVGSVIIGLLFSLIISAITKRTRPEFE</sequence>
<name>A0A3B7R356_9BACT</name>
<reference evidence="2 3" key="1">
    <citation type="submission" date="2018-09" db="EMBL/GenBank/DDBJ databases">
        <title>Hymenobacter medium sp. nov., isolated from R2A medium.</title>
        <authorList>
            <person name="Yingchao G."/>
        </authorList>
    </citation>
    <scope>NUCLEOTIDE SEQUENCE [LARGE SCALE GENOMIC DNA]</scope>
    <source>
        <strain evidence="3">sh-6</strain>
    </source>
</reference>
<feature type="transmembrane region" description="Helical" evidence="1">
    <location>
        <begin position="143"/>
        <end position="166"/>
    </location>
</feature>
<feature type="transmembrane region" description="Helical" evidence="1">
    <location>
        <begin position="44"/>
        <end position="63"/>
    </location>
</feature>
<feature type="transmembrane region" description="Helical" evidence="1">
    <location>
        <begin position="75"/>
        <end position="98"/>
    </location>
</feature>
<evidence type="ECO:0000313" key="3">
    <source>
        <dbReference type="Proteomes" id="UP000262802"/>
    </source>
</evidence>
<dbReference type="KEGG" id="hyh:D3Y59_01175"/>
<keyword evidence="3" id="KW-1185">Reference proteome</keyword>
<keyword evidence="1" id="KW-1133">Transmembrane helix</keyword>
<keyword evidence="1" id="KW-0472">Membrane</keyword>
<dbReference type="EMBL" id="CP032317">
    <property type="protein sequence ID" value="AYA35779.1"/>
    <property type="molecule type" value="Genomic_DNA"/>
</dbReference>
<dbReference type="InterPro" id="IPR025250">
    <property type="entry name" value="DUF4199"/>
</dbReference>
<dbReference type="AlphaFoldDB" id="A0A3B7R356"/>
<evidence type="ECO:0000313" key="2">
    <source>
        <dbReference type="EMBL" id="AYA35779.1"/>
    </source>
</evidence>
<organism evidence="2 3">
    <name type="scientific">Hymenobacter oligotrophus</name>
    <dbReference type="NCBI Taxonomy" id="2319843"/>
    <lineage>
        <taxon>Bacteria</taxon>
        <taxon>Pseudomonadati</taxon>
        <taxon>Bacteroidota</taxon>
        <taxon>Cytophagia</taxon>
        <taxon>Cytophagales</taxon>
        <taxon>Hymenobacteraceae</taxon>
        <taxon>Hymenobacter</taxon>
    </lineage>
</organism>
<accession>A0A3B7R356</accession>
<dbReference type="Proteomes" id="UP000262802">
    <property type="component" value="Chromosome"/>
</dbReference>
<feature type="transmembrane region" description="Helical" evidence="1">
    <location>
        <begin position="18"/>
        <end position="38"/>
    </location>
</feature>
<protein>
    <submittedName>
        <fullName evidence="2">DUF4199 domain-containing protein</fullName>
    </submittedName>
</protein>
<evidence type="ECO:0000256" key="1">
    <source>
        <dbReference type="SAM" id="Phobius"/>
    </source>
</evidence>
<keyword evidence="1" id="KW-0812">Transmembrane</keyword>
<dbReference type="RefSeq" id="WP_119443369.1">
    <property type="nucleotide sequence ID" value="NZ_CP032317.1"/>
</dbReference>
<dbReference type="Pfam" id="PF13858">
    <property type="entry name" value="DUF4199"/>
    <property type="match status" value="1"/>
</dbReference>
<proteinExistence type="predicted"/>
<gene>
    <name evidence="2" type="ORF">D3Y59_01175</name>
</gene>
<dbReference type="OrthoDB" id="1122768at2"/>